<dbReference type="RefSeq" id="WP_161820881.1">
    <property type="nucleotide sequence ID" value="NZ_LSRS01000001.1"/>
</dbReference>
<evidence type="ECO:0000256" key="6">
    <source>
        <dbReference type="ARBA" id="ARBA00022840"/>
    </source>
</evidence>
<dbReference type="GO" id="GO:0005524">
    <property type="term" value="F:ATP binding"/>
    <property type="evidence" value="ECO:0007669"/>
    <property type="project" value="UniProtKB-KW"/>
</dbReference>
<dbReference type="InterPro" id="IPR005543">
    <property type="entry name" value="PASTA_dom"/>
</dbReference>
<dbReference type="CDD" id="cd14014">
    <property type="entry name" value="STKc_PknB_like"/>
    <property type="match status" value="1"/>
</dbReference>
<evidence type="ECO:0000256" key="1">
    <source>
        <dbReference type="ARBA" id="ARBA00012513"/>
    </source>
</evidence>
<evidence type="ECO:0000259" key="11">
    <source>
        <dbReference type="PROSITE" id="PS51178"/>
    </source>
</evidence>
<dbReference type="PROSITE" id="PS00108">
    <property type="entry name" value="PROTEIN_KINASE_ST"/>
    <property type="match status" value="1"/>
</dbReference>
<feature type="domain" description="PASTA" evidence="11">
    <location>
        <begin position="475"/>
        <end position="546"/>
    </location>
</feature>
<keyword evidence="4" id="KW-0547">Nucleotide-binding</keyword>
<sequence>MIGKMLGNRYEILEKLGGGGMAIVYKGRDTYLNRYVTIKVLRPEFTSDEDFIRRFKREAQAVASLSHPNIVNIHDVGQEENIHYLVMEYVQGDNLKNVIRKNGVLAPEQAVRFAMQVCEALEHAHENHIVHRDVKPHNILITEGGRAKLTDFGIALEATASTITRTDTIVGSVHYLSPEQARGEIPTTQSDIYAVGILLYEMLTGRQPYSGDSPIAIAIKHIQETPQPVNEVNQDVPAELAAVVMKAMEKKPEDRYKSAGEMARYLELALEDTGQATMVLPTEEIIAMAGAGAANKKNIDEPPTKTGGRDRRYWLWVVVVMLAGLLAGGLYGLYDLLNTPTLKVPSVVNMTKEMAKSKLEALDLTVSFIEAYDPEIEKGKVIAQSIGPEDAAVKPPREVILTVSKGPEMREVPDLYNVSDFEAEYRLNEAGLKLARPYNEIFHDEVAKGKVVLQSVTAGKQVPKGTEIKITISKGPEPRLQKVPDLIRHTLDEARLILKELNLQLNEDDVEQEFAPGFLKGQIISQKPVSGTEVEEGTQVSVVINNGPGPVQRSAEVKISDEIPDDGNTHVVEIIVEDIQGRQVQYANSHVAGDRIVQGITYLGSGVVEVYIDKELIWEENLK</sequence>
<protein>
    <recommendedName>
        <fullName evidence="1">non-specific serine/threonine protein kinase</fullName>
        <ecNumber evidence="1">2.7.11.1</ecNumber>
    </recommendedName>
</protein>
<comment type="catalytic activity">
    <reaction evidence="8">
        <text>L-seryl-[protein] + ATP = O-phospho-L-seryl-[protein] + ADP + H(+)</text>
        <dbReference type="Rhea" id="RHEA:17989"/>
        <dbReference type="Rhea" id="RHEA-COMP:9863"/>
        <dbReference type="Rhea" id="RHEA-COMP:11604"/>
        <dbReference type="ChEBI" id="CHEBI:15378"/>
        <dbReference type="ChEBI" id="CHEBI:29999"/>
        <dbReference type="ChEBI" id="CHEBI:30616"/>
        <dbReference type="ChEBI" id="CHEBI:83421"/>
        <dbReference type="ChEBI" id="CHEBI:456216"/>
        <dbReference type="EC" id="2.7.11.1"/>
    </reaction>
</comment>
<feature type="domain" description="PASTA" evidence="11">
    <location>
        <begin position="338"/>
        <end position="405"/>
    </location>
</feature>
<keyword evidence="3 12" id="KW-0808">Transferase</keyword>
<evidence type="ECO:0000256" key="7">
    <source>
        <dbReference type="ARBA" id="ARBA00047899"/>
    </source>
</evidence>
<organism evidence="12 13">
    <name type="scientific">Sporotomaculum syntrophicum</name>
    <dbReference type="NCBI Taxonomy" id="182264"/>
    <lineage>
        <taxon>Bacteria</taxon>
        <taxon>Bacillati</taxon>
        <taxon>Bacillota</taxon>
        <taxon>Clostridia</taxon>
        <taxon>Eubacteriales</taxon>
        <taxon>Desulfallaceae</taxon>
        <taxon>Sporotomaculum</taxon>
    </lineage>
</organism>
<evidence type="ECO:0000313" key="12">
    <source>
        <dbReference type="EMBL" id="KAF1086760.1"/>
    </source>
</evidence>
<dbReference type="InterPro" id="IPR000719">
    <property type="entry name" value="Prot_kinase_dom"/>
</dbReference>
<reference evidence="12" key="1">
    <citation type="submission" date="2016-02" db="EMBL/GenBank/DDBJ databases">
        <title>Draft Genome Sequence of Sporotomaculum syntrophicum Strain FB, a Syntrophic Benzoate Degrader.</title>
        <authorList>
            <person name="Nobu M.K."/>
            <person name="Narihiro T."/>
            <person name="Qiu Y.-L."/>
            <person name="Ohashi A."/>
            <person name="Liu W.-T."/>
            <person name="Yuji S."/>
        </authorList>
    </citation>
    <scope>NUCLEOTIDE SEQUENCE</scope>
    <source>
        <strain evidence="12">FB</strain>
    </source>
</reference>
<dbReference type="EMBL" id="LSRS01000001">
    <property type="protein sequence ID" value="KAF1086760.1"/>
    <property type="molecule type" value="Genomic_DNA"/>
</dbReference>
<dbReference type="GO" id="GO:0004674">
    <property type="term" value="F:protein serine/threonine kinase activity"/>
    <property type="evidence" value="ECO:0007669"/>
    <property type="project" value="UniProtKB-KW"/>
</dbReference>
<evidence type="ECO:0000256" key="4">
    <source>
        <dbReference type="ARBA" id="ARBA00022741"/>
    </source>
</evidence>
<evidence type="ECO:0000256" key="8">
    <source>
        <dbReference type="ARBA" id="ARBA00048679"/>
    </source>
</evidence>
<dbReference type="AlphaFoldDB" id="A0A9D2WSH3"/>
<dbReference type="SUPFAM" id="SSF56112">
    <property type="entry name" value="Protein kinase-like (PK-like)"/>
    <property type="match status" value="1"/>
</dbReference>
<evidence type="ECO:0000256" key="9">
    <source>
        <dbReference type="SAM" id="Phobius"/>
    </source>
</evidence>
<dbReference type="SMART" id="SM00740">
    <property type="entry name" value="PASTA"/>
    <property type="match status" value="3"/>
</dbReference>
<proteinExistence type="predicted"/>
<name>A0A9D2WSH3_9FIRM</name>
<keyword evidence="9" id="KW-0812">Transmembrane</keyword>
<keyword evidence="6" id="KW-0067">ATP-binding</keyword>
<dbReference type="SMART" id="SM00220">
    <property type="entry name" value="S_TKc"/>
    <property type="match status" value="1"/>
</dbReference>
<dbReference type="InterPro" id="IPR008271">
    <property type="entry name" value="Ser/Thr_kinase_AS"/>
</dbReference>
<evidence type="ECO:0000256" key="5">
    <source>
        <dbReference type="ARBA" id="ARBA00022777"/>
    </source>
</evidence>
<gene>
    <name evidence="12" type="primary">prkC_1</name>
    <name evidence="12" type="ORF">SPSYN_00479</name>
</gene>
<dbReference type="EC" id="2.7.11.1" evidence="1"/>
<dbReference type="NCBIfam" id="NF033483">
    <property type="entry name" value="PknB_PASTA_kin"/>
    <property type="match status" value="1"/>
</dbReference>
<dbReference type="Pfam" id="PF03793">
    <property type="entry name" value="PASTA"/>
    <property type="match status" value="3"/>
</dbReference>
<dbReference type="Gene3D" id="3.30.200.20">
    <property type="entry name" value="Phosphorylase Kinase, domain 1"/>
    <property type="match status" value="1"/>
</dbReference>
<feature type="transmembrane region" description="Helical" evidence="9">
    <location>
        <begin position="313"/>
        <end position="334"/>
    </location>
</feature>
<keyword evidence="9" id="KW-1133">Transmembrane helix</keyword>
<feature type="domain" description="Protein kinase" evidence="10">
    <location>
        <begin position="10"/>
        <end position="268"/>
    </location>
</feature>
<evidence type="ECO:0000259" key="10">
    <source>
        <dbReference type="PROSITE" id="PS50011"/>
    </source>
</evidence>
<keyword evidence="5 12" id="KW-0418">Kinase</keyword>
<dbReference type="OrthoDB" id="9788659at2"/>
<dbReference type="PROSITE" id="PS51178">
    <property type="entry name" value="PASTA"/>
    <property type="match status" value="3"/>
</dbReference>
<dbReference type="Gene3D" id="3.30.10.20">
    <property type="match status" value="3"/>
</dbReference>
<dbReference type="Proteomes" id="UP000798488">
    <property type="component" value="Unassembled WGS sequence"/>
</dbReference>
<keyword evidence="2" id="KW-0723">Serine/threonine-protein kinase</keyword>
<comment type="caution">
    <text evidence="12">The sequence shown here is derived from an EMBL/GenBank/DDBJ whole genome shotgun (WGS) entry which is preliminary data.</text>
</comment>
<accession>A0A9D2WSH3</accession>
<feature type="domain" description="PASTA" evidence="11">
    <location>
        <begin position="406"/>
        <end position="474"/>
    </location>
</feature>
<dbReference type="FunFam" id="1.10.510.10:FF:000021">
    <property type="entry name" value="Serine/threonine protein kinase"/>
    <property type="match status" value="1"/>
</dbReference>
<comment type="catalytic activity">
    <reaction evidence="7">
        <text>L-threonyl-[protein] + ATP = O-phospho-L-threonyl-[protein] + ADP + H(+)</text>
        <dbReference type="Rhea" id="RHEA:46608"/>
        <dbReference type="Rhea" id="RHEA-COMP:11060"/>
        <dbReference type="Rhea" id="RHEA-COMP:11605"/>
        <dbReference type="ChEBI" id="CHEBI:15378"/>
        <dbReference type="ChEBI" id="CHEBI:30013"/>
        <dbReference type="ChEBI" id="CHEBI:30616"/>
        <dbReference type="ChEBI" id="CHEBI:61977"/>
        <dbReference type="ChEBI" id="CHEBI:456216"/>
        <dbReference type="EC" id="2.7.11.1"/>
    </reaction>
</comment>
<dbReference type="PANTHER" id="PTHR43289">
    <property type="entry name" value="MITOGEN-ACTIVATED PROTEIN KINASE KINASE KINASE 20-RELATED"/>
    <property type="match status" value="1"/>
</dbReference>
<dbReference type="PANTHER" id="PTHR43289:SF34">
    <property type="entry name" value="SERINE_THREONINE-PROTEIN KINASE YBDM-RELATED"/>
    <property type="match status" value="1"/>
</dbReference>
<dbReference type="PROSITE" id="PS50011">
    <property type="entry name" value="PROTEIN_KINASE_DOM"/>
    <property type="match status" value="1"/>
</dbReference>
<evidence type="ECO:0000313" key="13">
    <source>
        <dbReference type="Proteomes" id="UP000798488"/>
    </source>
</evidence>
<keyword evidence="9" id="KW-0472">Membrane</keyword>
<dbReference type="FunFam" id="3.30.200.20:FF:000035">
    <property type="entry name" value="Serine/threonine protein kinase Stk1"/>
    <property type="match status" value="1"/>
</dbReference>
<dbReference type="Pfam" id="PF00069">
    <property type="entry name" value="Pkinase"/>
    <property type="match status" value="1"/>
</dbReference>
<evidence type="ECO:0000256" key="2">
    <source>
        <dbReference type="ARBA" id="ARBA00022527"/>
    </source>
</evidence>
<keyword evidence="13" id="KW-1185">Reference proteome</keyword>
<dbReference type="Gene3D" id="1.10.510.10">
    <property type="entry name" value="Transferase(Phosphotransferase) domain 1"/>
    <property type="match status" value="1"/>
</dbReference>
<dbReference type="InterPro" id="IPR011009">
    <property type="entry name" value="Kinase-like_dom_sf"/>
</dbReference>
<evidence type="ECO:0000256" key="3">
    <source>
        <dbReference type="ARBA" id="ARBA00022679"/>
    </source>
</evidence>
<dbReference type="CDD" id="cd06577">
    <property type="entry name" value="PASTA_pknB"/>
    <property type="match status" value="3"/>
</dbReference>